<reference evidence="2 4" key="1">
    <citation type="submission" date="2014-12" db="EMBL/GenBank/DDBJ databases">
        <title>Whole genome sequencing of Sphingobium xenophagum OW59.</title>
        <authorList>
            <person name="Ohta Y."/>
            <person name="Nishi S."/>
            <person name="Hatada Y."/>
        </authorList>
    </citation>
    <scope>NUCLEOTIDE SEQUENCE [LARGE SCALE GENOMIC DNA]</scope>
    <source>
        <strain evidence="2 4">OW59</strain>
    </source>
</reference>
<dbReference type="Pfam" id="PF14460">
    <property type="entry name" value="Prok-E2_D"/>
    <property type="match status" value="1"/>
</dbReference>
<dbReference type="NCBIfam" id="TIGR03737">
    <property type="entry name" value="PRTRC_B"/>
    <property type="match status" value="1"/>
</dbReference>
<gene>
    <name evidence="1" type="ORF">CJD35_20110</name>
    <name evidence="2" type="ORF">MBESOW_P1927</name>
</gene>
<dbReference type="KEGG" id="shyd:CJD35_20110"/>
<dbReference type="AlphaFoldDB" id="A0A249MZQ0"/>
<dbReference type="Proteomes" id="UP000217141">
    <property type="component" value="Plasmid p2"/>
</dbReference>
<dbReference type="RefSeq" id="WP_011950463.1">
    <property type="nucleotide sequence ID" value="NZ_BBQY01000005.1"/>
</dbReference>
<dbReference type="InterPro" id="IPR032787">
    <property type="entry name" value="Prok-E2_D"/>
</dbReference>
<dbReference type="EMBL" id="CP022748">
    <property type="protein sequence ID" value="ASY46798.1"/>
    <property type="molecule type" value="Genomic_DNA"/>
</dbReference>
<evidence type="ECO:0000313" key="2">
    <source>
        <dbReference type="EMBL" id="GBH30672.1"/>
    </source>
</evidence>
<geneLocation type="plasmid" evidence="1 3">
    <name>p2</name>
</geneLocation>
<dbReference type="Proteomes" id="UP000290975">
    <property type="component" value="Unassembled WGS sequence"/>
</dbReference>
<evidence type="ECO:0000313" key="1">
    <source>
        <dbReference type="EMBL" id="ASY46798.1"/>
    </source>
</evidence>
<dbReference type="EMBL" id="BBQY01000005">
    <property type="protein sequence ID" value="GBH30672.1"/>
    <property type="molecule type" value="Genomic_DNA"/>
</dbReference>
<accession>A0A249MZQ0</accession>
<evidence type="ECO:0000313" key="3">
    <source>
        <dbReference type="Proteomes" id="UP000217141"/>
    </source>
</evidence>
<keyword evidence="4" id="KW-1185">Reference proteome</keyword>
<proteinExistence type="predicted"/>
<evidence type="ECO:0000313" key="4">
    <source>
        <dbReference type="Proteomes" id="UP000290975"/>
    </source>
</evidence>
<protein>
    <submittedName>
        <fullName evidence="1">PRTRC system protein B</fullName>
    </submittedName>
</protein>
<keyword evidence="1" id="KW-0614">Plasmid</keyword>
<sequence>MSDHSSHFETTGGGLVLTNAVLLYQAGTPRTPSPYGAPRPDAAAFASMHAVEHDADGRPTIAAGVPLSRAQLRQWTEALGRTAVPEILPANVLVSHPDVLAWWVPEQVRQAYFALSSPPDGLRALARRTTVAVPYPAHLFVATRSGLGVYALAASERPAADTPVLHSPILNVFIQGRLCWGNIPRPKTLGVAAISEFERAVFDSWSTHPNPGQERTVTGKGGLVRLWDDLAARGARRFPVKRLRSFHPAAGQRQVRPAADAVTVGMLVAAAAGR</sequence>
<name>A0A249MZQ0_SPHXE</name>
<accession>A0A401J218</accession>
<dbReference type="InterPro" id="IPR022280">
    <property type="entry name" value="PRTRC_protein-B"/>
</dbReference>
<organism evidence="1 3">
    <name type="scientific">Sphingobium xenophagum</name>
    <dbReference type="NCBI Taxonomy" id="121428"/>
    <lineage>
        <taxon>Bacteria</taxon>
        <taxon>Pseudomonadati</taxon>
        <taxon>Pseudomonadota</taxon>
        <taxon>Alphaproteobacteria</taxon>
        <taxon>Sphingomonadales</taxon>
        <taxon>Sphingomonadaceae</taxon>
        <taxon>Sphingobium</taxon>
    </lineage>
</organism>
<reference evidence="1 3" key="2">
    <citation type="submission" date="2017-08" db="EMBL/GenBank/DDBJ databases">
        <title>Whole Genome Sequence of Sphingobium hydrophobicum C1: Insights into Adaption to the Electronic-waste Contaminated Sediment.</title>
        <authorList>
            <person name="Song D."/>
            <person name="Chen X."/>
            <person name="Xu M."/>
        </authorList>
    </citation>
    <scope>NUCLEOTIDE SEQUENCE [LARGE SCALE GENOMIC DNA]</scope>
    <source>
        <strain evidence="1 3">C1</strain>
        <plasmid evidence="1 3">p2</plasmid>
    </source>
</reference>